<proteinExistence type="inferred from homology"/>
<dbReference type="InterPro" id="IPR002423">
    <property type="entry name" value="Cpn60/GroEL/TCP-1"/>
</dbReference>
<dbReference type="SUPFAM" id="SSF48592">
    <property type="entry name" value="GroEL equatorial domain-like"/>
    <property type="match status" value="1"/>
</dbReference>
<dbReference type="GO" id="GO:0016853">
    <property type="term" value="F:isomerase activity"/>
    <property type="evidence" value="ECO:0007669"/>
    <property type="project" value="UniProtKB-KW"/>
</dbReference>
<gene>
    <name evidence="8" type="ORF">C6P99_00970</name>
</gene>
<dbReference type="NCBIfam" id="NF000592">
    <property type="entry name" value="PRK00013.1"/>
    <property type="match status" value="1"/>
</dbReference>
<reference evidence="8 9" key="1">
    <citation type="submission" date="2018-03" db="EMBL/GenBank/DDBJ databases">
        <authorList>
            <person name="Nguyen K."/>
            <person name="Fouts D."/>
            <person name="Sutton G."/>
        </authorList>
    </citation>
    <scope>NUCLEOTIDE SEQUENCE [LARGE SCALE GENOMIC DNA]</scope>
    <source>
        <strain evidence="8 9">AU14328</strain>
    </source>
</reference>
<comment type="caution">
    <text evidence="8">The sequence shown here is derived from an EMBL/GenBank/DDBJ whole genome shotgun (WGS) entry which is preliminary data.</text>
</comment>
<dbReference type="InterPro" id="IPR001844">
    <property type="entry name" value="Cpn60/GroEL"/>
</dbReference>
<dbReference type="InterPro" id="IPR027413">
    <property type="entry name" value="GROEL-like_equatorial_sf"/>
</dbReference>
<dbReference type="InterPro" id="IPR027410">
    <property type="entry name" value="TCP-1-like_intermed_sf"/>
</dbReference>
<dbReference type="AlphaFoldDB" id="A0AB37B2B6"/>
<keyword evidence="2" id="KW-0547">Nucleotide-binding</keyword>
<evidence type="ECO:0000256" key="3">
    <source>
        <dbReference type="ARBA" id="ARBA00022840"/>
    </source>
</evidence>
<keyword evidence="4" id="KW-0143">Chaperone</keyword>
<evidence type="ECO:0000313" key="9">
    <source>
        <dbReference type="Proteomes" id="UP000237811"/>
    </source>
</evidence>
<dbReference type="PANTHER" id="PTHR45633">
    <property type="entry name" value="60 KDA HEAT SHOCK PROTEIN, MITOCHONDRIAL"/>
    <property type="match status" value="1"/>
</dbReference>
<comment type="function">
    <text evidence="7">Together with its co-chaperonin GroES, plays an essential role in assisting protein folding. The GroEL-GroES system forms a nano-cage that allows encapsulation of the non-native substrate proteins and provides a physical environment optimized to promote and accelerate protein folding.</text>
</comment>
<protein>
    <recommendedName>
        <fullName evidence="7">60 kDa chaperonin</fullName>
    </recommendedName>
</protein>
<evidence type="ECO:0000256" key="6">
    <source>
        <dbReference type="RuleBase" id="RU000418"/>
    </source>
</evidence>
<sequence length="539" mass="56297">MNRREKMVAKRIISGDSAIFSLLDGTTLVCRAVSGMLGPRGRPVAIARQDGGITVTKDGLTVANSISPSGSMGFGAALTRSAGSKTSEAYGDGSTTTMVLTGAMLAEGVKRIMVGVSPATLRVGMDIAVRVACSELQAMASETHAMVHARRAATTAGGDALIGQLAAEALGRFGPDAAISVVENVDDCDELVAEEGLHIDRGFISVRFATAQEKPTASLHEPLILLLDGPASSLPAIMPVLEKARQLNRPLLLIAHSFSVEVLSTLAFNHAQGRISCVPVEAPGPSTLRTHLLQDIGVVVGARIIQDISELAHPDMDWDALGSAAAAEIDARTTRIVGGDGPTQALQSHADTLRLQIAHLEPGEDLAALRRRLAYVQSGICLIKVGSRSAQERSEKRTRVLSALRAARAALEGGVVPGGGAALIRAQGALSELRIGDEEYAAGVQVVSRAIEEPLRVIVSNAGREPTVIVNAVRKSAPNKGWDVTTDELADLYERGIVDPVDIVISALQNAASAATLMLSAACVIERDTSEPVVDSARS</sequence>
<comment type="subunit">
    <text evidence="7">Forms a cylinder of 14 subunits composed of two heptameric rings stacked back-to-back. Interacts with the co-chaperonin GroES.</text>
</comment>
<evidence type="ECO:0000256" key="5">
    <source>
        <dbReference type="ARBA" id="ARBA00023235"/>
    </source>
</evidence>
<dbReference type="Gene3D" id="3.50.7.10">
    <property type="entry name" value="GroEL"/>
    <property type="match status" value="1"/>
</dbReference>
<dbReference type="Gene3D" id="3.30.260.10">
    <property type="entry name" value="TCP-1-like chaperonin intermediate domain"/>
    <property type="match status" value="1"/>
</dbReference>
<keyword evidence="5" id="KW-0413">Isomerase</keyword>
<dbReference type="FunFam" id="3.50.7.10:FF:000001">
    <property type="entry name" value="60 kDa chaperonin"/>
    <property type="match status" value="1"/>
</dbReference>
<keyword evidence="3" id="KW-0067">ATP-binding</keyword>
<dbReference type="SUPFAM" id="SSF52029">
    <property type="entry name" value="GroEL apical domain-like"/>
    <property type="match status" value="1"/>
</dbReference>
<dbReference type="Gene3D" id="1.10.560.10">
    <property type="entry name" value="GroEL-like equatorial domain"/>
    <property type="match status" value="1"/>
</dbReference>
<dbReference type="Proteomes" id="UP000237811">
    <property type="component" value="Unassembled WGS sequence"/>
</dbReference>
<dbReference type="PRINTS" id="PR00298">
    <property type="entry name" value="CHAPERONIN60"/>
</dbReference>
<comment type="similarity">
    <text evidence="1 6">Belongs to the chaperonin (HSP60) family.</text>
</comment>
<evidence type="ECO:0000256" key="7">
    <source>
        <dbReference type="RuleBase" id="RU000419"/>
    </source>
</evidence>
<dbReference type="GO" id="GO:0042026">
    <property type="term" value="P:protein refolding"/>
    <property type="evidence" value="ECO:0007669"/>
    <property type="project" value="InterPro"/>
</dbReference>
<evidence type="ECO:0000313" key="8">
    <source>
        <dbReference type="EMBL" id="PRE55971.1"/>
    </source>
</evidence>
<dbReference type="GO" id="GO:0140662">
    <property type="term" value="F:ATP-dependent protein folding chaperone"/>
    <property type="evidence" value="ECO:0007669"/>
    <property type="project" value="InterPro"/>
</dbReference>
<evidence type="ECO:0000256" key="2">
    <source>
        <dbReference type="ARBA" id="ARBA00022741"/>
    </source>
</evidence>
<dbReference type="GO" id="GO:0005524">
    <property type="term" value="F:ATP binding"/>
    <property type="evidence" value="ECO:0007669"/>
    <property type="project" value="UniProtKB-KW"/>
</dbReference>
<name>A0AB37B2B6_9BURK</name>
<dbReference type="EMBL" id="PVFR01000005">
    <property type="protein sequence ID" value="PRE55971.1"/>
    <property type="molecule type" value="Genomic_DNA"/>
</dbReference>
<organism evidence="8 9">
    <name type="scientific">Burkholderia multivorans</name>
    <dbReference type="NCBI Taxonomy" id="87883"/>
    <lineage>
        <taxon>Bacteria</taxon>
        <taxon>Pseudomonadati</taxon>
        <taxon>Pseudomonadota</taxon>
        <taxon>Betaproteobacteria</taxon>
        <taxon>Burkholderiales</taxon>
        <taxon>Burkholderiaceae</taxon>
        <taxon>Burkholderia</taxon>
        <taxon>Burkholderia cepacia complex</taxon>
    </lineage>
</organism>
<dbReference type="InterPro" id="IPR027409">
    <property type="entry name" value="GroEL-like_apical_dom_sf"/>
</dbReference>
<dbReference type="Pfam" id="PF00118">
    <property type="entry name" value="Cpn60_TCP1"/>
    <property type="match status" value="2"/>
</dbReference>
<evidence type="ECO:0000256" key="4">
    <source>
        <dbReference type="ARBA" id="ARBA00023186"/>
    </source>
</evidence>
<accession>A0AB37B2B6</accession>
<evidence type="ECO:0000256" key="1">
    <source>
        <dbReference type="ARBA" id="ARBA00006607"/>
    </source>
</evidence>
<dbReference type="NCBIfam" id="NF009487">
    <property type="entry name" value="PRK12849.1"/>
    <property type="match status" value="1"/>
</dbReference>